<dbReference type="OrthoDB" id="2422919at2759"/>
<accession>A0A163DPK9</accession>
<dbReference type="EMBL" id="KV440982">
    <property type="protein sequence ID" value="OAD72720.1"/>
    <property type="molecule type" value="Genomic_DNA"/>
</dbReference>
<dbReference type="GeneID" id="28996891"/>
<reference evidence="3" key="1">
    <citation type="submission" date="2015-06" db="EMBL/GenBank/DDBJ databases">
        <title>Expansion of signal transduction pathways in fungi by whole-genome duplication.</title>
        <authorList>
            <consortium name="DOE Joint Genome Institute"/>
            <person name="Corrochano L.M."/>
            <person name="Kuo A."/>
            <person name="Marcet-Houben M."/>
            <person name="Polaino S."/>
            <person name="Salamov A."/>
            <person name="Villalobos J.M."/>
            <person name="Alvarez M.I."/>
            <person name="Avalos J."/>
            <person name="Benito E.P."/>
            <person name="Benoit I."/>
            <person name="Burger G."/>
            <person name="Camino L.P."/>
            <person name="Canovas D."/>
            <person name="Cerda-Olmedo E."/>
            <person name="Cheng J.-F."/>
            <person name="Dominguez A."/>
            <person name="Elias M."/>
            <person name="Eslava A.P."/>
            <person name="Glaser F."/>
            <person name="Grimwood J."/>
            <person name="Gutierrez G."/>
            <person name="Heitman J."/>
            <person name="Henrissat B."/>
            <person name="Iturriaga E.A."/>
            <person name="Lang B.F."/>
            <person name="Lavin J.L."/>
            <person name="Lee S."/>
            <person name="Li W."/>
            <person name="Lindquist E."/>
            <person name="Lopez-Garcia S."/>
            <person name="Luque E.M."/>
            <person name="Marcos A.T."/>
            <person name="Martin J."/>
            <person name="McCluskey K."/>
            <person name="Medina H.R."/>
            <person name="Miralles-Duran A."/>
            <person name="Miyazaki A."/>
            <person name="Munoz-Torres E."/>
            <person name="Oguiza J.A."/>
            <person name="Ohm R."/>
            <person name="Olmedo M."/>
            <person name="Orejas M."/>
            <person name="Ortiz-Castellanos L."/>
            <person name="Pisabarro A.G."/>
            <person name="Rodriguez-Romero J."/>
            <person name="Ruiz-Herrera J."/>
            <person name="Ruiz-Vazquez R."/>
            <person name="Sanz C."/>
            <person name="Schackwitz W."/>
            <person name="Schmutz J."/>
            <person name="Shahriari M."/>
            <person name="Shelest E."/>
            <person name="Silva-Franco F."/>
            <person name="Soanes D."/>
            <person name="Syed K."/>
            <person name="Tagua V.G."/>
            <person name="Talbot N.J."/>
            <person name="Thon M."/>
            <person name="De vries R.P."/>
            <person name="Wiebenga A."/>
            <person name="Yadav J.S."/>
            <person name="Braun E.L."/>
            <person name="Baker S."/>
            <person name="Garre V."/>
            <person name="Horwitz B."/>
            <person name="Torres-Martinez S."/>
            <person name="Idnurm A."/>
            <person name="Herrera-Estrella A."/>
            <person name="Gabaldon T."/>
            <person name="Grigoriev I.V."/>
        </authorList>
    </citation>
    <scope>NUCLEOTIDE SEQUENCE [LARGE SCALE GENOMIC DNA]</scope>
    <source>
        <strain evidence="3">NRRL 1555(-)</strain>
    </source>
</reference>
<evidence type="ECO:0000313" key="2">
    <source>
        <dbReference type="EMBL" id="OAD72720.1"/>
    </source>
</evidence>
<feature type="compositionally biased region" description="Low complexity" evidence="1">
    <location>
        <begin position="15"/>
        <end position="25"/>
    </location>
</feature>
<keyword evidence="3" id="KW-1185">Reference proteome</keyword>
<feature type="compositionally biased region" description="Acidic residues" evidence="1">
    <location>
        <begin position="137"/>
        <end position="150"/>
    </location>
</feature>
<sequence>MNRHPTIHLNGEKVTTTPSTTNKTTAGGRSPYQLEIDHAYLAEQNAHLHKELAFSRYTINALKNINVQKDDALLETRQELDRAYMHIKLLGMTIMRYQQQQQQQQQQQGQGLLTDPSGTEQLLNQETARPLLISDADSSDDQELSDEEECSNNTSGPTDIMSKLPLRRPVSVYEL</sequence>
<feature type="region of interest" description="Disordered" evidence="1">
    <location>
        <begin position="135"/>
        <end position="175"/>
    </location>
</feature>
<dbReference type="Proteomes" id="UP000077315">
    <property type="component" value="Unassembled WGS sequence"/>
</dbReference>
<evidence type="ECO:0000256" key="1">
    <source>
        <dbReference type="SAM" id="MobiDB-lite"/>
    </source>
</evidence>
<evidence type="ECO:0000313" key="3">
    <source>
        <dbReference type="Proteomes" id="UP000077315"/>
    </source>
</evidence>
<name>A0A163DPK9_PHYB8</name>
<dbReference type="RefSeq" id="XP_018290760.1">
    <property type="nucleotide sequence ID" value="XM_018435985.1"/>
</dbReference>
<dbReference type="STRING" id="763407.A0A163DPK9"/>
<dbReference type="VEuPathDB" id="FungiDB:PHYBLDRAFT_168984"/>
<gene>
    <name evidence="2" type="ORF">PHYBLDRAFT_168984</name>
</gene>
<organism evidence="2 3">
    <name type="scientific">Phycomyces blakesleeanus (strain ATCC 8743b / DSM 1359 / FGSC 10004 / NBRC 33097 / NRRL 1555)</name>
    <dbReference type="NCBI Taxonomy" id="763407"/>
    <lineage>
        <taxon>Eukaryota</taxon>
        <taxon>Fungi</taxon>
        <taxon>Fungi incertae sedis</taxon>
        <taxon>Mucoromycota</taxon>
        <taxon>Mucoromycotina</taxon>
        <taxon>Mucoromycetes</taxon>
        <taxon>Mucorales</taxon>
        <taxon>Phycomycetaceae</taxon>
        <taxon>Phycomyces</taxon>
    </lineage>
</organism>
<protein>
    <submittedName>
        <fullName evidence="2">Uncharacterized protein</fullName>
    </submittedName>
</protein>
<dbReference type="InParanoid" id="A0A163DPK9"/>
<dbReference type="AlphaFoldDB" id="A0A163DPK9"/>
<feature type="region of interest" description="Disordered" evidence="1">
    <location>
        <begin position="1"/>
        <end position="29"/>
    </location>
</feature>
<proteinExistence type="predicted"/>